<organism evidence="9 10">
    <name type="scientific">Archangium gephyra</name>
    <dbReference type="NCBI Taxonomy" id="48"/>
    <lineage>
        <taxon>Bacteria</taxon>
        <taxon>Pseudomonadati</taxon>
        <taxon>Myxococcota</taxon>
        <taxon>Myxococcia</taxon>
        <taxon>Myxococcales</taxon>
        <taxon>Cystobacterineae</taxon>
        <taxon>Archangiaceae</taxon>
        <taxon>Archangium</taxon>
    </lineage>
</organism>
<comment type="caution">
    <text evidence="9">The sequence shown here is derived from an EMBL/GenBank/DDBJ whole genome shotgun (WGS) entry which is preliminary data.</text>
</comment>
<feature type="coiled-coil region" evidence="7">
    <location>
        <begin position="62"/>
        <end position="96"/>
    </location>
</feature>
<proteinExistence type="predicted"/>
<evidence type="ECO:0000256" key="4">
    <source>
        <dbReference type="ARBA" id="ARBA00022801"/>
    </source>
</evidence>
<dbReference type="Pfam" id="PF01551">
    <property type="entry name" value="Peptidase_M23"/>
    <property type="match status" value="1"/>
</dbReference>
<dbReference type="SUPFAM" id="SSF51261">
    <property type="entry name" value="Duplicated hybrid motif"/>
    <property type="match status" value="1"/>
</dbReference>
<comment type="cofactor">
    <cofactor evidence="1">
        <name>Zn(2+)</name>
        <dbReference type="ChEBI" id="CHEBI:29105"/>
    </cofactor>
</comment>
<evidence type="ECO:0000313" key="9">
    <source>
        <dbReference type="EMBL" id="PZR09114.1"/>
    </source>
</evidence>
<dbReference type="GO" id="GO:0004222">
    <property type="term" value="F:metalloendopeptidase activity"/>
    <property type="evidence" value="ECO:0007669"/>
    <property type="project" value="TreeGrafter"/>
</dbReference>
<keyword evidence="4" id="KW-0378">Hydrolase</keyword>
<reference evidence="9 10" key="1">
    <citation type="submission" date="2017-08" db="EMBL/GenBank/DDBJ databases">
        <title>Infants hospitalized years apart are colonized by the same room-sourced microbial strains.</title>
        <authorList>
            <person name="Brooks B."/>
            <person name="Olm M.R."/>
            <person name="Firek B.A."/>
            <person name="Baker R."/>
            <person name="Thomas B.C."/>
            <person name="Morowitz M.J."/>
            <person name="Banfield J.F."/>
        </authorList>
    </citation>
    <scope>NUCLEOTIDE SEQUENCE [LARGE SCALE GENOMIC DNA]</scope>
    <source>
        <strain evidence="9">S2_003_000_R2_14</strain>
    </source>
</reference>
<accession>A0A2W5V0C8</accession>
<evidence type="ECO:0000256" key="2">
    <source>
        <dbReference type="ARBA" id="ARBA00022670"/>
    </source>
</evidence>
<dbReference type="PANTHER" id="PTHR21666">
    <property type="entry name" value="PEPTIDASE-RELATED"/>
    <property type="match status" value="1"/>
</dbReference>
<keyword evidence="5" id="KW-0862">Zinc</keyword>
<evidence type="ECO:0000256" key="5">
    <source>
        <dbReference type="ARBA" id="ARBA00022833"/>
    </source>
</evidence>
<dbReference type="EMBL" id="QFQP01000022">
    <property type="protein sequence ID" value="PZR09114.1"/>
    <property type="molecule type" value="Genomic_DNA"/>
</dbReference>
<evidence type="ECO:0000313" key="10">
    <source>
        <dbReference type="Proteomes" id="UP000249061"/>
    </source>
</evidence>
<dbReference type="InterPro" id="IPR011055">
    <property type="entry name" value="Dup_hybrid_motif"/>
</dbReference>
<dbReference type="PANTHER" id="PTHR21666:SF288">
    <property type="entry name" value="CELL DIVISION PROTEIN YTFB"/>
    <property type="match status" value="1"/>
</dbReference>
<keyword evidence="2" id="KW-0645">Protease</keyword>
<protein>
    <submittedName>
        <fullName evidence="9">Peptidase M23</fullName>
    </submittedName>
</protein>
<evidence type="ECO:0000256" key="6">
    <source>
        <dbReference type="ARBA" id="ARBA00023049"/>
    </source>
</evidence>
<evidence type="ECO:0000256" key="3">
    <source>
        <dbReference type="ARBA" id="ARBA00022723"/>
    </source>
</evidence>
<dbReference type="Proteomes" id="UP000249061">
    <property type="component" value="Unassembled WGS sequence"/>
</dbReference>
<feature type="domain" description="M23ase beta-sheet core" evidence="8">
    <location>
        <begin position="264"/>
        <end position="358"/>
    </location>
</feature>
<dbReference type="GO" id="GO:0046872">
    <property type="term" value="F:metal ion binding"/>
    <property type="evidence" value="ECO:0007669"/>
    <property type="project" value="UniProtKB-KW"/>
</dbReference>
<dbReference type="InterPro" id="IPR050570">
    <property type="entry name" value="Cell_wall_metabolism_enzyme"/>
</dbReference>
<dbReference type="GO" id="GO:0006508">
    <property type="term" value="P:proteolysis"/>
    <property type="evidence" value="ECO:0007669"/>
    <property type="project" value="UniProtKB-KW"/>
</dbReference>
<dbReference type="InterPro" id="IPR016047">
    <property type="entry name" value="M23ase_b-sheet_dom"/>
</dbReference>
<evidence type="ECO:0000256" key="1">
    <source>
        <dbReference type="ARBA" id="ARBA00001947"/>
    </source>
</evidence>
<keyword evidence="7" id="KW-0175">Coiled coil</keyword>
<evidence type="ECO:0000256" key="7">
    <source>
        <dbReference type="SAM" id="Coils"/>
    </source>
</evidence>
<dbReference type="Gene3D" id="2.70.70.10">
    <property type="entry name" value="Glucose Permease (Domain IIA)"/>
    <property type="match status" value="1"/>
</dbReference>
<evidence type="ECO:0000259" key="8">
    <source>
        <dbReference type="Pfam" id="PF01551"/>
    </source>
</evidence>
<name>A0A2W5V0C8_9BACT</name>
<dbReference type="CDD" id="cd12797">
    <property type="entry name" value="M23_peptidase"/>
    <property type="match status" value="1"/>
</dbReference>
<sequence length="365" mass="40543">MNALVLALLLAASSDVEDERAELQHRLASEKAAFDAIGDEKKDLLTLLDTLERLARESATRTANLERSVARVAKQVAAAEEEAEVAQDAVREQQRRIAPRLVTLYRVQKQDSLGNLLAAGDFASILKRQRALQSLVAADARELEELGQLSDWQRRRMHRLERLEMTNRRYLRALRTEQAVSRARLARFRDLLSSITAEQNRMSRVIADLEQTDAELANLVGDMQSAVTAQGFRARRGLLPYPTQGIVEVGFGRVVNPRFNTVTVQKGLDLRAAEGADVFSVGEGTVVFSGWLKGYGNLVIIDHGANFHSLYAHLANSQVDVGKTVTERERIGQVGDTGSLKGSYLYFEIRKAGQAVDPLPWLKPE</sequence>
<keyword evidence="6" id="KW-0482">Metalloprotease</keyword>
<keyword evidence="3" id="KW-0479">Metal-binding</keyword>
<dbReference type="AlphaFoldDB" id="A0A2W5V0C8"/>
<gene>
    <name evidence="9" type="ORF">DI536_23050</name>
</gene>